<keyword evidence="3" id="KW-1185">Reference proteome</keyword>
<feature type="transmembrane region" description="Helical" evidence="1">
    <location>
        <begin position="139"/>
        <end position="159"/>
    </location>
</feature>
<feature type="transmembrane region" description="Helical" evidence="1">
    <location>
        <begin position="76"/>
        <end position="95"/>
    </location>
</feature>
<gene>
    <name evidence="2" type="ORF">HHU12_04520</name>
</gene>
<protein>
    <submittedName>
        <fullName evidence="2">Uncharacterized protein</fullName>
    </submittedName>
</protein>
<dbReference type="Proteomes" id="UP000576082">
    <property type="component" value="Unassembled WGS sequence"/>
</dbReference>
<evidence type="ECO:0000313" key="3">
    <source>
        <dbReference type="Proteomes" id="UP000576082"/>
    </source>
</evidence>
<dbReference type="AlphaFoldDB" id="A0A7X9P0K3"/>
<sequence length="324" mass="36895">MSNIFEQAIRRIAVRETVRAIDSVGRNLSEAGQEVRMPSMWTKLLYIPFNAIIIYFISRLIGAFIVGIYPDIIEKGFGGIFVFIAGALFVLYCALSKQYVYGTKRKEIHKSDKRYKVGYRLEYKIVKDKSVKIELPLKYKYMSIFGACCAFILAASFGMPKEYMTEEEKQLALIAETEKEEAAYIERMNKDVYLVFHKTGISGVDSVVIFGSSSYNASSGVYGELVSHAVPHIEKEKGFVSQEYRYSPHKKYHVPLGGAVAGKKYFDDSSVLLEARFYGHGFTPNQIKNKLNSFVDKKKLNHEIMRKLGKVVLKKDDDVMNQEI</sequence>
<dbReference type="EMBL" id="JABANE010000008">
    <property type="protein sequence ID" value="NME67225.1"/>
    <property type="molecule type" value="Genomic_DNA"/>
</dbReference>
<keyword evidence="1" id="KW-0812">Transmembrane</keyword>
<feature type="transmembrane region" description="Helical" evidence="1">
    <location>
        <begin position="44"/>
        <end position="70"/>
    </location>
</feature>
<evidence type="ECO:0000313" key="2">
    <source>
        <dbReference type="EMBL" id="NME67225.1"/>
    </source>
</evidence>
<name>A0A7X9P0K3_9BACT</name>
<keyword evidence="1" id="KW-1133">Transmembrane helix</keyword>
<proteinExistence type="predicted"/>
<accession>A0A7X9P0K3</accession>
<keyword evidence="1" id="KW-0472">Membrane</keyword>
<evidence type="ECO:0000256" key="1">
    <source>
        <dbReference type="SAM" id="Phobius"/>
    </source>
</evidence>
<organism evidence="2 3">
    <name type="scientific">Flammeovirga aprica JL-4</name>
    <dbReference type="NCBI Taxonomy" id="694437"/>
    <lineage>
        <taxon>Bacteria</taxon>
        <taxon>Pseudomonadati</taxon>
        <taxon>Bacteroidota</taxon>
        <taxon>Cytophagia</taxon>
        <taxon>Cytophagales</taxon>
        <taxon>Flammeovirgaceae</taxon>
        <taxon>Flammeovirga</taxon>
    </lineage>
</organism>
<reference evidence="2 3" key="1">
    <citation type="submission" date="2020-04" db="EMBL/GenBank/DDBJ databases">
        <title>Flammeovirga sp. SR4, a novel species isolated from seawater.</title>
        <authorList>
            <person name="Wang X."/>
        </authorList>
    </citation>
    <scope>NUCLEOTIDE SEQUENCE [LARGE SCALE GENOMIC DNA]</scope>
    <source>
        <strain evidence="2 3">ATCC 23126</strain>
    </source>
</reference>
<comment type="caution">
    <text evidence="2">The sequence shown here is derived from an EMBL/GenBank/DDBJ whole genome shotgun (WGS) entry which is preliminary data.</text>
</comment>
<dbReference type="RefSeq" id="WP_169655423.1">
    <property type="nucleotide sequence ID" value="NZ_JABANE010000008.1"/>
</dbReference>